<name>A0ACB9NAR0_BAUVA</name>
<accession>A0ACB9NAR0</accession>
<comment type="caution">
    <text evidence="1">The sequence shown here is derived from an EMBL/GenBank/DDBJ whole genome shotgun (WGS) entry which is preliminary data.</text>
</comment>
<sequence length="752" mass="84595">MAGMQRTPLGAVYEDFQPKLEKTETPEAHFLQVHLPGFTRDQVKVRYVTSTKAMSVSGERPVGGNKWIRFRESYPVPENCELNKLRGNFDQGMLTITMPKKFITPVAPKEELETSEDTITSMEEPDTSLGAVYEEFQPKTEMTENPEAYHLQVHLPGFTKEQVKIKYNSSSRVISISGERPIEGGKKWSRVEQQYPVPENFNEQRLGAKFATGILTITMPKKYITPAVPKEELKTSEDTTTSVEEPKYPSLDDVYEEFQPQTEIIERPETYLLKVFLPGFTKDQVKIKYIGSSRMISISGERPIEGGKRWSRVEQQFHAPENFNEQRLGAKFDVGILTITMPKKFITPDVPKEEPKTSEDTTPSVEEPKEPSLGAVYEEFQPKGEMTENPEAYILQVHLPGFTMEHIKIKYINTSRVISISGERPIEEGKRWSRVEQQYPVPENFKEEGLVAKFDQGILTIKLPKKFPSLVAPKEEVKTSQDTGPSPLKEAMVEPKPQKAEEMIPPKAVTTSEEELKKEGTVDAQEPIRESKPQKGPEEIVQKAPIGPVYEEFQPKSEMVENPEAYHMQIQLPGFTRDQVKIKYVSSLKVMSISGERPIEGENRWLRVNQAYPVPDNCDAGRVQGKFDMGILTITMPKKFIPPVPRKEEVKAIQEKVPSPLEKYMADVAKPAEKAPAMVLPPKASVEGKSIEDIAAIIGKGIQEMSASASSAVTSIGDGVLNDEEKHLMAMVIATLGAYVSYRISTSGKHYN</sequence>
<evidence type="ECO:0000313" key="2">
    <source>
        <dbReference type="Proteomes" id="UP000828941"/>
    </source>
</evidence>
<evidence type="ECO:0000313" key="1">
    <source>
        <dbReference type="EMBL" id="KAI4332824.1"/>
    </source>
</evidence>
<proteinExistence type="predicted"/>
<protein>
    <submittedName>
        <fullName evidence="1">Uncharacterized protein</fullName>
    </submittedName>
</protein>
<dbReference type="Proteomes" id="UP000828941">
    <property type="component" value="Chromosome 7"/>
</dbReference>
<dbReference type="EMBL" id="CM039432">
    <property type="protein sequence ID" value="KAI4332824.1"/>
    <property type="molecule type" value="Genomic_DNA"/>
</dbReference>
<reference evidence="1 2" key="1">
    <citation type="journal article" date="2022" name="DNA Res.">
        <title>Chromosomal-level genome assembly of the orchid tree Bauhinia variegata (Leguminosae; Cercidoideae) supports the allotetraploid origin hypothesis of Bauhinia.</title>
        <authorList>
            <person name="Zhong Y."/>
            <person name="Chen Y."/>
            <person name="Zheng D."/>
            <person name="Pang J."/>
            <person name="Liu Y."/>
            <person name="Luo S."/>
            <person name="Meng S."/>
            <person name="Qian L."/>
            <person name="Wei D."/>
            <person name="Dai S."/>
            <person name="Zhou R."/>
        </authorList>
    </citation>
    <scope>NUCLEOTIDE SEQUENCE [LARGE SCALE GENOMIC DNA]</scope>
    <source>
        <strain evidence="1">BV-YZ2020</strain>
    </source>
</reference>
<organism evidence="1 2">
    <name type="scientific">Bauhinia variegata</name>
    <name type="common">Purple orchid tree</name>
    <name type="synonym">Phanera variegata</name>
    <dbReference type="NCBI Taxonomy" id="167791"/>
    <lineage>
        <taxon>Eukaryota</taxon>
        <taxon>Viridiplantae</taxon>
        <taxon>Streptophyta</taxon>
        <taxon>Embryophyta</taxon>
        <taxon>Tracheophyta</taxon>
        <taxon>Spermatophyta</taxon>
        <taxon>Magnoliopsida</taxon>
        <taxon>eudicotyledons</taxon>
        <taxon>Gunneridae</taxon>
        <taxon>Pentapetalae</taxon>
        <taxon>rosids</taxon>
        <taxon>fabids</taxon>
        <taxon>Fabales</taxon>
        <taxon>Fabaceae</taxon>
        <taxon>Cercidoideae</taxon>
        <taxon>Cercideae</taxon>
        <taxon>Bauhiniinae</taxon>
        <taxon>Bauhinia</taxon>
    </lineage>
</organism>
<keyword evidence="2" id="KW-1185">Reference proteome</keyword>
<gene>
    <name evidence="1" type="ORF">L6164_017701</name>
</gene>